<evidence type="ECO:0000256" key="1">
    <source>
        <dbReference type="ARBA" id="ARBA00022614"/>
    </source>
</evidence>
<gene>
    <name evidence="6" type="ORF">QFZ53_001456</name>
</gene>
<feature type="domain" description="DUF7507" evidence="5">
    <location>
        <begin position="646"/>
        <end position="750"/>
    </location>
</feature>
<sequence>MAASAAATLVLPFLIASPATAASTTEVTFPDRALDRCVASALGLGQNDPITVEQAATLKQLTCNENEVESLEGIGALSNLSDLNLLKAPLSGGLGPLAELSGLRKLSVSDAQSLDIAPLADLESLTELSVQRTQVADLTPLSAMTQLTSLSLNRVQNGNITPLQNLVNLTSLQLNASEVTDLRPLKGLTKMQFFEATSNQIGDVSPLSGWTSLRHLNMHTNNIADVTPLRGLVQLRTVNLQSNGISDVSSWSNLTRVTDIALDNNKIAELDSFIPMSGLETLTVSRNLVEDVAPLHDLVFIDHLDLSRNRIVSIEPIKTLEAPNYVVLNGQDITLPEIVVGQPQPNPVRTLDGSPLPVTSRTADYDPNAVSWTFAAVGNNTLNWESPDLGIGSYSVFSGSISQKSVAESAVLELTKTSRLQEANGIPRAGDKVAYRFEITNAGNTTVTEAEIVDNMPDLSILSYSWPGAARVLEPGQTAAATATYTLKQSDIDAGRITNTALATAKSVAGTPIASEPASTDLVLEQAAVLSLTKEADVSSVASPARPGDNIEYAFVIENTGNVSISGSWIQDELPNLSEVSITWPDAEGHLLPGQTASGSATYSITQEDIDEGSVQNKALAHGTDPNGGDVVSDEAVAKTKLDSVPLLRLSKTADASALQSPTQIGDEIHYEITATNTGTQTLTEVAITDELPGLTELTFTWPGAVGVLAPGESVRVVTTYAVQATDFVSYTVINSAAAVATSSDGTALRETASVSTVLEHVETQPVTGPSHPGAPALALTGASPLLPLAAAAVLLMLGLFLWRRTPARHLPTE</sequence>
<dbReference type="InterPro" id="IPR055354">
    <property type="entry name" value="DUF7507"/>
</dbReference>
<dbReference type="PANTHER" id="PTHR46652">
    <property type="entry name" value="LEUCINE-RICH REPEAT AND IQ DOMAIN-CONTAINING PROTEIN 1-RELATED"/>
    <property type="match status" value="1"/>
</dbReference>
<feature type="chain" id="PRO_5043857827" evidence="4">
    <location>
        <begin position="22"/>
        <end position="814"/>
    </location>
</feature>
<keyword evidence="7" id="KW-1185">Reference proteome</keyword>
<evidence type="ECO:0000256" key="3">
    <source>
        <dbReference type="SAM" id="Phobius"/>
    </source>
</evidence>
<dbReference type="InterPro" id="IPR001611">
    <property type="entry name" value="Leu-rich_rpt"/>
</dbReference>
<proteinExistence type="predicted"/>
<comment type="caution">
    <text evidence="6">The sequence shown here is derived from an EMBL/GenBank/DDBJ whole genome shotgun (WGS) entry which is preliminary data.</text>
</comment>
<protein>
    <submittedName>
        <fullName evidence="6">Repeat protein (TIGR01451 family)</fullName>
    </submittedName>
</protein>
<dbReference type="EMBL" id="JAUSXV010000001">
    <property type="protein sequence ID" value="MDQ0647260.1"/>
    <property type="molecule type" value="Genomic_DNA"/>
</dbReference>
<organism evidence="6 7">
    <name type="scientific">Microbacterium natoriense</name>
    <dbReference type="NCBI Taxonomy" id="284570"/>
    <lineage>
        <taxon>Bacteria</taxon>
        <taxon>Bacillati</taxon>
        <taxon>Actinomycetota</taxon>
        <taxon>Actinomycetes</taxon>
        <taxon>Micrococcales</taxon>
        <taxon>Microbacteriaceae</taxon>
        <taxon>Microbacterium</taxon>
    </lineage>
</organism>
<feature type="domain" description="DUF7507" evidence="5">
    <location>
        <begin position="411"/>
        <end position="515"/>
    </location>
</feature>
<dbReference type="InterPro" id="IPR050836">
    <property type="entry name" value="SDS22/Internalin_LRR"/>
</dbReference>
<dbReference type="InterPro" id="IPR032675">
    <property type="entry name" value="LRR_dom_sf"/>
</dbReference>
<evidence type="ECO:0000313" key="7">
    <source>
        <dbReference type="Proteomes" id="UP001244427"/>
    </source>
</evidence>
<feature type="transmembrane region" description="Helical" evidence="3">
    <location>
        <begin position="786"/>
        <end position="803"/>
    </location>
</feature>
<feature type="signal peptide" evidence="4">
    <location>
        <begin position="1"/>
        <end position="21"/>
    </location>
</feature>
<keyword evidence="3" id="KW-0472">Membrane</keyword>
<name>A0AAW8EUZ2_9MICO</name>
<dbReference type="SUPFAM" id="SSF52058">
    <property type="entry name" value="L domain-like"/>
    <property type="match status" value="1"/>
</dbReference>
<evidence type="ECO:0000313" key="6">
    <source>
        <dbReference type="EMBL" id="MDQ0647260.1"/>
    </source>
</evidence>
<keyword evidence="2" id="KW-0677">Repeat</keyword>
<keyword evidence="3" id="KW-0812">Transmembrane</keyword>
<dbReference type="InterPro" id="IPR047589">
    <property type="entry name" value="DUF11_rpt"/>
</dbReference>
<dbReference type="NCBIfam" id="TIGR01451">
    <property type="entry name" value="B_ant_repeat"/>
    <property type="match status" value="3"/>
</dbReference>
<keyword evidence="3" id="KW-1133">Transmembrane helix</keyword>
<accession>A0AAW8EUZ2</accession>
<dbReference type="AlphaFoldDB" id="A0AAW8EUZ2"/>
<feature type="domain" description="DUF7507" evidence="5">
    <location>
        <begin position="529"/>
        <end position="633"/>
    </location>
</feature>
<evidence type="ECO:0000256" key="2">
    <source>
        <dbReference type="ARBA" id="ARBA00022737"/>
    </source>
</evidence>
<dbReference type="Gene3D" id="3.80.10.10">
    <property type="entry name" value="Ribonuclease Inhibitor"/>
    <property type="match status" value="1"/>
</dbReference>
<dbReference type="Pfam" id="PF24346">
    <property type="entry name" value="DUF7507"/>
    <property type="match status" value="3"/>
</dbReference>
<evidence type="ECO:0000256" key="4">
    <source>
        <dbReference type="SAM" id="SignalP"/>
    </source>
</evidence>
<dbReference type="PROSITE" id="PS51450">
    <property type="entry name" value="LRR"/>
    <property type="match status" value="3"/>
</dbReference>
<reference evidence="6 7" key="1">
    <citation type="submission" date="2023-07" db="EMBL/GenBank/DDBJ databases">
        <title>Comparative genomics of wheat-associated soil bacteria to identify genetic determinants of phenazine resistance.</title>
        <authorList>
            <person name="Mouncey N."/>
        </authorList>
    </citation>
    <scope>NUCLEOTIDE SEQUENCE [LARGE SCALE GENOMIC DNA]</scope>
    <source>
        <strain evidence="6 7">W4I9-1</strain>
    </source>
</reference>
<keyword evidence="4" id="KW-0732">Signal</keyword>
<dbReference type="RefSeq" id="WP_307295040.1">
    <property type="nucleotide sequence ID" value="NZ_JAUSXV010000001.1"/>
</dbReference>
<dbReference type="PANTHER" id="PTHR46652:SF3">
    <property type="entry name" value="LEUCINE-RICH REPEAT-CONTAINING PROTEIN 9"/>
    <property type="match status" value="1"/>
</dbReference>
<keyword evidence="1" id="KW-0433">Leucine-rich repeat</keyword>
<dbReference type="Proteomes" id="UP001244427">
    <property type="component" value="Unassembled WGS sequence"/>
</dbReference>
<evidence type="ECO:0000259" key="5">
    <source>
        <dbReference type="Pfam" id="PF24346"/>
    </source>
</evidence>